<reference evidence="10" key="1">
    <citation type="submission" date="2019-08" db="EMBL/GenBank/DDBJ databases">
        <title>The genome of the North American firefly Photinus pyralis.</title>
        <authorList>
            <consortium name="Photinus pyralis genome working group"/>
            <person name="Fallon T.R."/>
            <person name="Sander Lower S.E."/>
            <person name="Weng J.-K."/>
        </authorList>
    </citation>
    <scope>NUCLEOTIDE SEQUENCE</scope>
    <source>
        <strain evidence="10">TRF0915ILg1</strain>
        <tissue evidence="10">Whole body</tissue>
    </source>
</reference>
<evidence type="ECO:0000259" key="8">
    <source>
        <dbReference type="Pfam" id="PF17917"/>
    </source>
</evidence>
<keyword evidence="4" id="KW-0540">Nuclease</keyword>
<dbReference type="OrthoDB" id="6745853at2759"/>
<dbReference type="InterPro" id="IPR041588">
    <property type="entry name" value="Integrase_H2C2"/>
</dbReference>
<proteinExistence type="predicted"/>
<feature type="domain" description="Reverse transcriptase RNase H-like" evidence="8">
    <location>
        <begin position="3"/>
        <end position="63"/>
    </location>
</feature>
<dbReference type="GO" id="GO:0003676">
    <property type="term" value="F:nucleic acid binding"/>
    <property type="evidence" value="ECO:0007669"/>
    <property type="project" value="InterPro"/>
</dbReference>
<name>A0A8K0CGH2_IGNLU</name>
<keyword evidence="7" id="KW-0695">RNA-directed DNA polymerase</keyword>
<organism evidence="10 11">
    <name type="scientific">Ignelater luminosus</name>
    <name type="common">Cucubano</name>
    <name type="synonym">Pyrophorus luminosus</name>
    <dbReference type="NCBI Taxonomy" id="2038154"/>
    <lineage>
        <taxon>Eukaryota</taxon>
        <taxon>Metazoa</taxon>
        <taxon>Ecdysozoa</taxon>
        <taxon>Arthropoda</taxon>
        <taxon>Hexapoda</taxon>
        <taxon>Insecta</taxon>
        <taxon>Pterygota</taxon>
        <taxon>Neoptera</taxon>
        <taxon>Endopterygota</taxon>
        <taxon>Coleoptera</taxon>
        <taxon>Polyphaga</taxon>
        <taxon>Elateriformia</taxon>
        <taxon>Elateroidea</taxon>
        <taxon>Elateridae</taxon>
        <taxon>Agrypninae</taxon>
        <taxon>Pyrophorini</taxon>
        <taxon>Ignelater</taxon>
    </lineage>
</organism>
<dbReference type="Gene3D" id="3.10.20.370">
    <property type="match status" value="1"/>
</dbReference>
<dbReference type="Proteomes" id="UP000801492">
    <property type="component" value="Unassembled WGS sequence"/>
</dbReference>
<evidence type="ECO:0000256" key="4">
    <source>
        <dbReference type="ARBA" id="ARBA00022722"/>
    </source>
</evidence>
<evidence type="ECO:0000256" key="1">
    <source>
        <dbReference type="ARBA" id="ARBA00012493"/>
    </source>
</evidence>
<keyword evidence="6" id="KW-0378">Hydrolase</keyword>
<protein>
    <recommendedName>
        <fullName evidence="1">RNA-directed DNA polymerase</fullName>
        <ecNumber evidence="1">2.7.7.49</ecNumber>
    </recommendedName>
</protein>
<dbReference type="GO" id="GO:0016787">
    <property type="term" value="F:hydrolase activity"/>
    <property type="evidence" value="ECO:0007669"/>
    <property type="project" value="UniProtKB-KW"/>
</dbReference>
<evidence type="ECO:0000256" key="5">
    <source>
        <dbReference type="ARBA" id="ARBA00022759"/>
    </source>
</evidence>
<dbReference type="GO" id="GO:0004519">
    <property type="term" value="F:endonuclease activity"/>
    <property type="evidence" value="ECO:0007669"/>
    <property type="project" value="UniProtKB-KW"/>
</dbReference>
<dbReference type="GO" id="GO:0003964">
    <property type="term" value="F:RNA-directed DNA polymerase activity"/>
    <property type="evidence" value="ECO:0007669"/>
    <property type="project" value="UniProtKB-KW"/>
</dbReference>
<accession>A0A8K0CGH2</accession>
<comment type="caution">
    <text evidence="10">The sequence shown here is derived from an EMBL/GenBank/DDBJ whole genome shotgun (WGS) entry which is preliminary data.</text>
</comment>
<dbReference type="Gene3D" id="3.30.420.10">
    <property type="entry name" value="Ribonuclease H-like superfamily/Ribonuclease H"/>
    <property type="match status" value="1"/>
</dbReference>
<dbReference type="InterPro" id="IPR012337">
    <property type="entry name" value="RNaseH-like_sf"/>
</dbReference>
<dbReference type="SUPFAM" id="SSF53098">
    <property type="entry name" value="Ribonuclease H-like"/>
    <property type="match status" value="1"/>
</dbReference>
<evidence type="ECO:0000313" key="10">
    <source>
        <dbReference type="EMBL" id="KAF2883405.1"/>
    </source>
</evidence>
<dbReference type="EC" id="2.7.7.49" evidence="1"/>
<evidence type="ECO:0000256" key="2">
    <source>
        <dbReference type="ARBA" id="ARBA00022679"/>
    </source>
</evidence>
<keyword evidence="2" id="KW-0808">Transferase</keyword>
<dbReference type="SUPFAM" id="SSF56672">
    <property type="entry name" value="DNA/RNA polymerases"/>
    <property type="match status" value="1"/>
</dbReference>
<feature type="domain" description="Integrase zinc-binding" evidence="9">
    <location>
        <begin position="82"/>
        <end position="124"/>
    </location>
</feature>
<sequence length="265" mass="30219">MPDGTERMVACVSRTVKKAELNYSTVYRKALACIFAVKKFADYVFGQKFTIRTNQRALIAMLELQAISNCLFWGHKVAITFKLQKQIMQDLHSTHQGIVRSKALAKSYFWFVGIDKEIKQMCKAYVPFGTVHRDHCDFGSTHLLVIIDSCTKWLEVYQTPSITTKCTIGSLRDCFARFGLPYTVVSDDATGYQRHDHRASKVDDISNVIVSDDGNDAAVVRPRRAMRRPDKPNCGVFSFTVHKYNTLKQRNCLFSINIQEAKNNK</sequence>
<dbReference type="Pfam" id="PF17921">
    <property type="entry name" value="Integrase_H2C2"/>
    <property type="match status" value="1"/>
</dbReference>
<evidence type="ECO:0000256" key="7">
    <source>
        <dbReference type="ARBA" id="ARBA00022918"/>
    </source>
</evidence>
<evidence type="ECO:0000256" key="6">
    <source>
        <dbReference type="ARBA" id="ARBA00022801"/>
    </source>
</evidence>
<evidence type="ECO:0000256" key="3">
    <source>
        <dbReference type="ARBA" id="ARBA00022695"/>
    </source>
</evidence>
<dbReference type="Pfam" id="PF17917">
    <property type="entry name" value="RT_RNaseH"/>
    <property type="match status" value="1"/>
</dbReference>
<evidence type="ECO:0000313" key="11">
    <source>
        <dbReference type="Proteomes" id="UP000801492"/>
    </source>
</evidence>
<dbReference type="InterPro" id="IPR036397">
    <property type="entry name" value="RNaseH_sf"/>
</dbReference>
<dbReference type="InterPro" id="IPR050951">
    <property type="entry name" value="Retrovirus_Pol_polyprotein"/>
</dbReference>
<dbReference type="InterPro" id="IPR041373">
    <property type="entry name" value="RT_RNaseH"/>
</dbReference>
<evidence type="ECO:0000259" key="9">
    <source>
        <dbReference type="Pfam" id="PF17921"/>
    </source>
</evidence>
<gene>
    <name evidence="10" type="ORF">ILUMI_22768</name>
</gene>
<dbReference type="AlphaFoldDB" id="A0A8K0CGH2"/>
<dbReference type="EMBL" id="VTPC01090429">
    <property type="protein sequence ID" value="KAF2883405.1"/>
    <property type="molecule type" value="Genomic_DNA"/>
</dbReference>
<keyword evidence="11" id="KW-1185">Reference proteome</keyword>
<dbReference type="GO" id="GO:0042575">
    <property type="term" value="C:DNA polymerase complex"/>
    <property type="evidence" value="ECO:0007669"/>
    <property type="project" value="UniProtKB-ARBA"/>
</dbReference>
<keyword evidence="5" id="KW-0255">Endonuclease</keyword>
<dbReference type="PANTHER" id="PTHR37984:SF5">
    <property type="entry name" value="PROTEIN NYNRIN-LIKE"/>
    <property type="match status" value="1"/>
</dbReference>
<dbReference type="PANTHER" id="PTHR37984">
    <property type="entry name" value="PROTEIN CBG26694"/>
    <property type="match status" value="1"/>
</dbReference>
<dbReference type="InterPro" id="IPR043502">
    <property type="entry name" value="DNA/RNA_pol_sf"/>
</dbReference>
<keyword evidence="3" id="KW-0548">Nucleotidyltransferase</keyword>
<dbReference type="Gene3D" id="1.10.340.70">
    <property type="match status" value="1"/>
</dbReference>